<dbReference type="RefSeq" id="WP_011043462.1">
    <property type="nucleotide sequence ID" value="NC_003910.7"/>
</dbReference>
<evidence type="ECO:0000259" key="2">
    <source>
        <dbReference type="PROSITE" id="PS50093"/>
    </source>
</evidence>
<dbReference type="EMBL" id="CP000083">
    <property type="protein sequence ID" value="AAZ28315.1"/>
    <property type="molecule type" value="Genomic_DNA"/>
</dbReference>
<evidence type="ECO:0000313" key="4">
    <source>
        <dbReference type="Proteomes" id="UP000000547"/>
    </source>
</evidence>
<dbReference type="InterPro" id="IPR035986">
    <property type="entry name" value="PKD_dom_sf"/>
</dbReference>
<gene>
    <name evidence="3" type="ordered locus">CPS_2654</name>
</gene>
<dbReference type="InterPro" id="IPR008979">
    <property type="entry name" value="Galactose-bd-like_sf"/>
</dbReference>
<dbReference type="KEGG" id="cps:CPS_2654"/>
<dbReference type="SMART" id="SM00089">
    <property type="entry name" value="PKD"/>
    <property type="match status" value="1"/>
</dbReference>
<dbReference type="SUPFAM" id="SSF49785">
    <property type="entry name" value="Galactose-binding domain-like"/>
    <property type="match status" value="1"/>
</dbReference>
<keyword evidence="1" id="KW-0732">Signal</keyword>
<dbReference type="Proteomes" id="UP000000547">
    <property type="component" value="Chromosome"/>
</dbReference>
<organism evidence="3 4">
    <name type="scientific">Colwellia psychrerythraea (strain 34H / ATCC BAA-681)</name>
    <name type="common">Vibrio psychroerythus</name>
    <dbReference type="NCBI Taxonomy" id="167879"/>
    <lineage>
        <taxon>Bacteria</taxon>
        <taxon>Pseudomonadati</taxon>
        <taxon>Pseudomonadota</taxon>
        <taxon>Gammaproteobacteria</taxon>
        <taxon>Alteromonadales</taxon>
        <taxon>Colwelliaceae</taxon>
        <taxon>Colwellia</taxon>
    </lineage>
</organism>
<feature type="signal peptide" evidence="1">
    <location>
        <begin position="1"/>
        <end position="21"/>
    </location>
</feature>
<dbReference type="STRING" id="167879.CPS_2654"/>
<dbReference type="CDD" id="cd00146">
    <property type="entry name" value="PKD"/>
    <property type="match status" value="1"/>
</dbReference>
<dbReference type="HOGENOM" id="CLU_398861_0_0_6"/>
<dbReference type="PROSITE" id="PS51257">
    <property type="entry name" value="PROKAR_LIPOPROTEIN"/>
    <property type="match status" value="1"/>
</dbReference>
<dbReference type="Pfam" id="PF04450">
    <property type="entry name" value="BSP"/>
    <property type="match status" value="1"/>
</dbReference>
<evidence type="ECO:0000313" key="3">
    <source>
        <dbReference type="EMBL" id="AAZ28315.1"/>
    </source>
</evidence>
<proteinExistence type="predicted"/>
<dbReference type="Gene3D" id="2.60.120.260">
    <property type="entry name" value="Galactose-binding domain-like"/>
    <property type="match status" value="2"/>
</dbReference>
<feature type="domain" description="PKD" evidence="2">
    <location>
        <begin position="191"/>
        <end position="260"/>
    </location>
</feature>
<dbReference type="InterPro" id="IPR013783">
    <property type="entry name" value="Ig-like_fold"/>
</dbReference>
<name>Q481A1_COLP3</name>
<sequence>MKNFKLSLIAIVVLSTTLAGCNGSDKSLEITPKKAESVTASSALRNMAIDSGNTISSPDGVNVPGGEGINNLIDGNDGSKFLSFSDSVSVEFSAAKPYALKGYALISGNDAPERDPAEWTVEGSGDGTIWVEIDSRSGQTFGSRGEKRTFEMLTNEVEYQHYRFSFANNPATAAGIFQLAEIELTVVADAPLVDFASNISRAEIGENVQFWDRSLANPTGWQWTFEDGEPATSTNRNPAVTFTSLGAKSVTLVASNDKGSNEKVQEQVVHIWDSQNPWAGYVKPTVTLVAHKPEHEGQIAFSRVMPDIEAVIHDISLQIVKVLYKDVAEAPLFKTVTFETDEYDFPAAKSGTDEDMILMMDVAHLANKAAEGDDALRDEVIGMLWHELTHGYNNSPNSGEYATGDEYHSYLESLANYMRIKAGFHESRRVGIKWVDNWNVDAYEQTSFFLEWVANSHRSVDFIYLFNKAAGDLKEWSFEAAFKSIFGEDKGVSIFWQEYHDAQGIEPPYPTPVDGYRNFAVDEGVSISTNATTVIIPDWDAYEGEDKLIDNNVTKKFNAFIEGTWWLEEHASHLFPINDITNVEVTFELPDAIVLHKYSVTTGNDNPQRDPTLWTISGSVDGEVWTQLDSDNYPSDPERLITFHYDIDDAVTAYKYYQFVFENTQPAGDSIGGDNGRLVQIGEIALLTEE</sequence>
<dbReference type="Pfam" id="PF18911">
    <property type="entry name" value="PKD_4"/>
    <property type="match status" value="1"/>
</dbReference>
<evidence type="ECO:0000256" key="1">
    <source>
        <dbReference type="SAM" id="SignalP"/>
    </source>
</evidence>
<reference evidence="3" key="1">
    <citation type="journal article" date="2005" name="Proc. Natl. Acad. Sci. U.S.A.">
        <title>The psychrophilic lifestyle as revealed by the genome sequence of Colwellia psychrerythraea 34H through genomic and proteomic analyses.</title>
        <authorList>
            <person name="Methe B.A."/>
            <person name="Nelson K.E."/>
            <person name="Deming J.W."/>
            <person name="Momen B."/>
            <person name="Melamud E."/>
            <person name="Zhang X."/>
            <person name="Moult J."/>
            <person name="Madupu R."/>
            <person name="Nelson W.C."/>
            <person name="Dodson R.J."/>
            <person name="Brinkac L.M."/>
            <person name="Daugherty S.C."/>
            <person name="Durkin A.S."/>
            <person name="DeBoy R.T."/>
            <person name="Kolonay J.F."/>
            <person name="Sullivan S.A."/>
            <person name="Zhou L."/>
            <person name="Davidsen T.M."/>
            <person name="Wu M."/>
            <person name="Huston A.L."/>
            <person name="Lewis M."/>
            <person name="Weaver B."/>
            <person name="Weidman J.F."/>
            <person name="Khouri H."/>
            <person name="Utterback T.R."/>
            <person name="Feldblyum T.V."/>
            <person name="Fraser C.M."/>
        </authorList>
    </citation>
    <scope>NUCLEOTIDE SEQUENCE [LARGE SCALE GENOMIC DNA]</scope>
    <source>
        <strain evidence="3">34H</strain>
    </source>
</reference>
<protein>
    <submittedName>
        <fullName evidence="3">PKD domain protein</fullName>
    </submittedName>
</protein>
<dbReference type="InterPro" id="IPR007541">
    <property type="entry name" value="Uncharacterised_BSP"/>
</dbReference>
<dbReference type="Gene3D" id="2.60.40.10">
    <property type="entry name" value="Immunoglobulins"/>
    <property type="match status" value="1"/>
</dbReference>
<dbReference type="SUPFAM" id="SSF49299">
    <property type="entry name" value="PKD domain"/>
    <property type="match status" value="1"/>
</dbReference>
<dbReference type="CAZy" id="CBM32">
    <property type="family name" value="Carbohydrate-Binding Module Family 32"/>
</dbReference>
<dbReference type="InterPro" id="IPR022409">
    <property type="entry name" value="PKD/Chitinase_dom"/>
</dbReference>
<accession>Q481A1</accession>
<dbReference type="InterPro" id="IPR000601">
    <property type="entry name" value="PKD_dom"/>
</dbReference>
<dbReference type="AlphaFoldDB" id="Q481A1"/>
<dbReference type="PROSITE" id="PS50093">
    <property type="entry name" value="PKD"/>
    <property type="match status" value="1"/>
</dbReference>
<feature type="chain" id="PRO_5004234235" evidence="1">
    <location>
        <begin position="22"/>
        <end position="690"/>
    </location>
</feature>